<dbReference type="Pfam" id="PF01451">
    <property type="entry name" value="LMWPc"/>
    <property type="match status" value="1"/>
</dbReference>
<dbReference type="InterPro" id="IPR023485">
    <property type="entry name" value="Ptyr_pPase"/>
</dbReference>
<accession>A0A7D5E7V9</accession>
<gene>
    <name evidence="3" type="ORF">HWN40_02750</name>
</gene>
<dbReference type="Proteomes" id="UP000509594">
    <property type="component" value="Chromosome"/>
</dbReference>
<keyword evidence="4" id="KW-1185">Reference proteome</keyword>
<name>A0A7D5E7V9_9EURY</name>
<dbReference type="OrthoDB" id="295776at2157"/>
<evidence type="ECO:0000313" key="3">
    <source>
        <dbReference type="EMBL" id="QLC49257.1"/>
    </source>
</evidence>
<dbReference type="Gene3D" id="3.40.50.2300">
    <property type="match status" value="1"/>
</dbReference>
<keyword evidence="1" id="KW-0059">Arsenical resistance</keyword>
<dbReference type="RefSeq" id="WP_176964320.1">
    <property type="nucleotide sequence ID" value="NZ_CP058215.1"/>
</dbReference>
<reference evidence="3 4" key="1">
    <citation type="submission" date="2020-06" db="EMBL/GenBank/DDBJ databases">
        <title>Methanolobus halotolerans sp. nov., isolated from a saline lake Tus in Siberia.</title>
        <authorList>
            <person name="Shen Y."/>
            <person name="Chen S.-C."/>
            <person name="Lai M.-C."/>
            <person name="Huang H.-H."/>
            <person name="Chiu H.-H."/>
            <person name="Tang S.-L."/>
            <person name="Rogozin D.Y."/>
            <person name="Degermendzhy A.G."/>
        </authorList>
    </citation>
    <scope>NUCLEOTIDE SEQUENCE [LARGE SCALE GENOMIC DNA]</scope>
    <source>
        <strain evidence="3 4">DSM 21339</strain>
    </source>
</reference>
<feature type="domain" description="Phosphotyrosine protein phosphatase I" evidence="2">
    <location>
        <begin position="8"/>
        <end position="144"/>
    </location>
</feature>
<dbReference type="AlphaFoldDB" id="A0A7D5E7V9"/>
<evidence type="ECO:0000256" key="1">
    <source>
        <dbReference type="ARBA" id="ARBA00022849"/>
    </source>
</evidence>
<proteinExistence type="predicted"/>
<dbReference type="PANTHER" id="PTHR43428">
    <property type="entry name" value="ARSENATE REDUCTASE"/>
    <property type="match status" value="1"/>
</dbReference>
<dbReference type="KEGG" id="mzi:HWN40_02750"/>
<dbReference type="InterPro" id="IPR036196">
    <property type="entry name" value="Ptyr_pPase_sf"/>
</dbReference>
<dbReference type="EMBL" id="CP058215">
    <property type="protein sequence ID" value="QLC49257.1"/>
    <property type="molecule type" value="Genomic_DNA"/>
</dbReference>
<dbReference type="GO" id="GO:0046685">
    <property type="term" value="P:response to arsenic-containing substance"/>
    <property type="evidence" value="ECO:0007669"/>
    <property type="project" value="UniProtKB-KW"/>
</dbReference>
<evidence type="ECO:0000259" key="2">
    <source>
        <dbReference type="SMART" id="SM00226"/>
    </source>
</evidence>
<dbReference type="CDD" id="cd16345">
    <property type="entry name" value="LMWP_ArsC"/>
    <property type="match status" value="1"/>
</dbReference>
<dbReference type="SUPFAM" id="SSF52788">
    <property type="entry name" value="Phosphotyrosine protein phosphatases I"/>
    <property type="match status" value="1"/>
</dbReference>
<dbReference type="GeneID" id="55820559"/>
<evidence type="ECO:0000313" key="4">
    <source>
        <dbReference type="Proteomes" id="UP000509594"/>
    </source>
</evidence>
<dbReference type="PANTHER" id="PTHR43428:SF1">
    <property type="entry name" value="ARSENATE REDUCTASE"/>
    <property type="match status" value="1"/>
</dbReference>
<sequence length="153" mass="17639">MASSSDKTKVLFICVHNSGRSQIAEEYLKRIGGDRFEVESAGYKPTSLNPFVLKVMEEEGFDLSEKKPQSAWDLFKEGRHFRYVITVCDRAHEEECPLFSKPFVQLNWPFPDPESFTGTDDEKLEQARTLRDSIKKRVEEFAEETTSDIKGNH</sequence>
<dbReference type="SMART" id="SM00226">
    <property type="entry name" value="LMWPc"/>
    <property type="match status" value="1"/>
</dbReference>
<protein>
    <submittedName>
        <fullName evidence="3">Arsenate reductase ArsC</fullName>
    </submittedName>
</protein>
<organism evidence="3 4">
    <name type="scientific">Methanolobus zinderi</name>
    <dbReference type="NCBI Taxonomy" id="536044"/>
    <lineage>
        <taxon>Archaea</taxon>
        <taxon>Methanobacteriati</taxon>
        <taxon>Methanobacteriota</taxon>
        <taxon>Stenosarchaea group</taxon>
        <taxon>Methanomicrobia</taxon>
        <taxon>Methanosarcinales</taxon>
        <taxon>Methanosarcinaceae</taxon>
        <taxon>Methanolobus</taxon>
    </lineage>
</organism>